<dbReference type="GO" id="GO:0004525">
    <property type="term" value="F:ribonuclease III activity"/>
    <property type="evidence" value="ECO:0007669"/>
    <property type="project" value="UniProtKB-UniRule"/>
</dbReference>
<dbReference type="GO" id="GO:0006397">
    <property type="term" value="P:mRNA processing"/>
    <property type="evidence" value="ECO:0007669"/>
    <property type="project" value="UniProtKB-UniRule"/>
</dbReference>
<evidence type="ECO:0000256" key="12">
    <source>
        <dbReference type="ARBA" id="ARBA00022801"/>
    </source>
</evidence>
<dbReference type="EMBL" id="LBYB01000012">
    <property type="protein sequence ID" value="KKR41403.1"/>
    <property type="molecule type" value="Genomic_DNA"/>
</dbReference>
<evidence type="ECO:0000256" key="7">
    <source>
        <dbReference type="ARBA" id="ARBA00022664"/>
    </source>
</evidence>
<dbReference type="Proteomes" id="UP000034881">
    <property type="component" value="Unassembled WGS sequence"/>
</dbReference>
<keyword evidence="15" id="KW-0699">rRNA-binding</keyword>
<evidence type="ECO:0000256" key="4">
    <source>
        <dbReference type="ARBA" id="ARBA00011738"/>
    </source>
</evidence>
<evidence type="ECO:0000256" key="11">
    <source>
        <dbReference type="ARBA" id="ARBA00022759"/>
    </source>
</evidence>
<dbReference type="InterPro" id="IPR000999">
    <property type="entry name" value="RNase_III_dom"/>
</dbReference>
<evidence type="ECO:0000313" key="18">
    <source>
        <dbReference type="EMBL" id="KKR41403.1"/>
    </source>
</evidence>
<comment type="subcellular location">
    <subcellularLocation>
        <location evidence="2 15">Cytoplasm</location>
    </subcellularLocation>
</comment>
<evidence type="ECO:0000256" key="8">
    <source>
        <dbReference type="ARBA" id="ARBA00022694"/>
    </source>
</evidence>
<organism evidence="18 19">
    <name type="scientific">Candidatus Daviesbacteria bacterium GW2011_GWC2_40_12</name>
    <dbReference type="NCBI Taxonomy" id="1618431"/>
    <lineage>
        <taxon>Bacteria</taxon>
        <taxon>Candidatus Daviesiibacteriota</taxon>
    </lineage>
</organism>
<dbReference type="GO" id="GO:0006364">
    <property type="term" value="P:rRNA processing"/>
    <property type="evidence" value="ECO:0007669"/>
    <property type="project" value="UniProtKB-UniRule"/>
</dbReference>
<dbReference type="CDD" id="cd10845">
    <property type="entry name" value="DSRM_RNAse_III_family"/>
    <property type="match status" value="1"/>
</dbReference>
<evidence type="ECO:0000256" key="9">
    <source>
        <dbReference type="ARBA" id="ARBA00022722"/>
    </source>
</evidence>
<dbReference type="PANTHER" id="PTHR11207:SF0">
    <property type="entry name" value="RIBONUCLEASE 3"/>
    <property type="match status" value="1"/>
</dbReference>
<dbReference type="EC" id="3.1.26.3" evidence="15"/>
<evidence type="ECO:0000256" key="5">
    <source>
        <dbReference type="ARBA" id="ARBA00022490"/>
    </source>
</evidence>
<evidence type="ECO:0000259" key="16">
    <source>
        <dbReference type="PROSITE" id="PS50137"/>
    </source>
</evidence>
<comment type="subunit">
    <text evidence="4 15">Homodimer.</text>
</comment>
<dbReference type="NCBIfam" id="TIGR02191">
    <property type="entry name" value="RNaseIII"/>
    <property type="match status" value="1"/>
</dbReference>
<keyword evidence="5 15" id="KW-0963">Cytoplasm</keyword>
<accession>A0A0G0QML9</accession>
<dbReference type="Pfam" id="PF14622">
    <property type="entry name" value="Ribonucleas_3_3"/>
    <property type="match status" value="1"/>
</dbReference>
<keyword evidence="9 15" id="KW-0540">Nuclease</keyword>
<keyword evidence="12 15" id="KW-0378">Hydrolase</keyword>
<dbReference type="Gene3D" id="1.10.1520.10">
    <property type="entry name" value="Ribonuclease III domain"/>
    <property type="match status" value="1"/>
</dbReference>
<dbReference type="GO" id="GO:0003725">
    <property type="term" value="F:double-stranded RNA binding"/>
    <property type="evidence" value="ECO:0007669"/>
    <property type="project" value="TreeGrafter"/>
</dbReference>
<dbReference type="GO" id="GO:0046872">
    <property type="term" value="F:metal ion binding"/>
    <property type="evidence" value="ECO:0007669"/>
    <property type="project" value="UniProtKB-KW"/>
</dbReference>
<keyword evidence="14 15" id="KW-0694">RNA-binding</keyword>
<keyword evidence="11 15" id="KW-0255">Endonuclease</keyword>
<dbReference type="HAMAP" id="MF_00104">
    <property type="entry name" value="RNase_III"/>
    <property type="match status" value="1"/>
</dbReference>
<keyword evidence="10 15" id="KW-0479">Metal-binding</keyword>
<protein>
    <recommendedName>
        <fullName evidence="15">Ribonuclease 3</fullName>
        <ecNumber evidence="15">3.1.26.3</ecNumber>
    </recommendedName>
    <alternativeName>
        <fullName evidence="15">Ribonuclease III</fullName>
        <shortName evidence="15">RNase III</shortName>
    </alternativeName>
</protein>
<dbReference type="PATRIC" id="fig|1618431.3.peg.1158"/>
<feature type="domain" description="RNase III" evidence="17">
    <location>
        <begin position="6"/>
        <end position="134"/>
    </location>
</feature>
<feature type="binding site" evidence="15">
    <location>
        <position position="120"/>
    </location>
    <ligand>
        <name>Mg(2+)</name>
        <dbReference type="ChEBI" id="CHEBI:18420"/>
    </ligand>
</feature>
<dbReference type="SUPFAM" id="SSF69065">
    <property type="entry name" value="RNase III domain-like"/>
    <property type="match status" value="1"/>
</dbReference>
<dbReference type="SUPFAM" id="SSF54768">
    <property type="entry name" value="dsRNA-binding domain-like"/>
    <property type="match status" value="1"/>
</dbReference>
<keyword evidence="7 15" id="KW-0507">mRNA processing</keyword>
<evidence type="ECO:0000256" key="15">
    <source>
        <dbReference type="HAMAP-Rule" id="MF_00104"/>
    </source>
</evidence>
<evidence type="ECO:0000313" key="19">
    <source>
        <dbReference type="Proteomes" id="UP000034881"/>
    </source>
</evidence>
<evidence type="ECO:0000256" key="14">
    <source>
        <dbReference type="ARBA" id="ARBA00022884"/>
    </source>
</evidence>
<dbReference type="CDD" id="cd00593">
    <property type="entry name" value="RIBOc"/>
    <property type="match status" value="1"/>
</dbReference>
<dbReference type="PANTHER" id="PTHR11207">
    <property type="entry name" value="RIBONUCLEASE III"/>
    <property type="match status" value="1"/>
</dbReference>
<dbReference type="Pfam" id="PF00035">
    <property type="entry name" value="dsrm"/>
    <property type="match status" value="1"/>
</dbReference>
<sequence length="231" mass="25703">MSTQDFADLLKLLNVKFNNPQILNRAFLHRSYLNEVKIVLESNERLEFLGDSVLSLVVSSYLFSLRTSDTEGELTNLRAHIVRTESLAEAAKKLNLGKYLSLSKGEEISGGRNNPQILANTYEALLGSLYLDQGLEVTKEVIYKTLLSLFEKELKMGPPKDAKSSLQEIAQQKFKTSPYYKILKTAGPDHAKRFTVACFVGGREMGRGEGTSKQIAEEQAATQTLGHLTSK</sequence>
<feature type="domain" description="DRBM" evidence="16">
    <location>
        <begin position="161"/>
        <end position="230"/>
    </location>
</feature>
<dbReference type="FunFam" id="3.30.160.20:FF:000003">
    <property type="entry name" value="Ribonuclease 3"/>
    <property type="match status" value="1"/>
</dbReference>
<dbReference type="GO" id="GO:0008033">
    <property type="term" value="P:tRNA processing"/>
    <property type="evidence" value="ECO:0007669"/>
    <property type="project" value="UniProtKB-KW"/>
</dbReference>
<dbReference type="InterPro" id="IPR011907">
    <property type="entry name" value="RNase_III"/>
</dbReference>
<evidence type="ECO:0000256" key="13">
    <source>
        <dbReference type="ARBA" id="ARBA00022842"/>
    </source>
</evidence>
<evidence type="ECO:0000256" key="3">
    <source>
        <dbReference type="ARBA" id="ARBA00010183"/>
    </source>
</evidence>
<dbReference type="GO" id="GO:0005737">
    <property type="term" value="C:cytoplasm"/>
    <property type="evidence" value="ECO:0007669"/>
    <property type="project" value="UniProtKB-SubCell"/>
</dbReference>
<dbReference type="FunFam" id="1.10.1520.10:FF:000001">
    <property type="entry name" value="Ribonuclease 3"/>
    <property type="match status" value="1"/>
</dbReference>
<comment type="function">
    <text evidence="15">Digests double-stranded RNA. Involved in the processing of primary rRNA transcript to yield the immediate precursors to the large and small rRNAs (23S and 16S). Processes some mRNAs, and tRNAs when they are encoded in the rRNA operon. Processes pre-crRNA and tracrRNA of type II CRISPR loci if present in the organism.</text>
</comment>
<dbReference type="GO" id="GO:0019843">
    <property type="term" value="F:rRNA binding"/>
    <property type="evidence" value="ECO:0007669"/>
    <property type="project" value="UniProtKB-KW"/>
</dbReference>
<comment type="cofactor">
    <cofactor evidence="15">
        <name>Mg(2+)</name>
        <dbReference type="ChEBI" id="CHEBI:18420"/>
    </cofactor>
</comment>
<evidence type="ECO:0000256" key="2">
    <source>
        <dbReference type="ARBA" id="ARBA00004496"/>
    </source>
</evidence>
<dbReference type="SMART" id="SM00358">
    <property type="entry name" value="DSRM"/>
    <property type="match status" value="1"/>
</dbReference>
<evidence type="ECO:0000256" key="10">
    <source>
        <dbReference type="ARBA" id="ARBA00022723"/>
    </source>
</evidence>
<feature type="active site" evidence="15">
    <location>
        <position position="123"/>
    </location>
</feature>
<proteinExistence type="inferred from homology"/>
<dbReference type="InterPro" id="IPR036389">
    <property type="entry name" value="RNase_III_sf"/>
</dbReference>
<comment type="caution">
    <text evidence="18">The sequence shown here is derived from an EMBL/GenBank/DDBJ whole genome shotgun (WGS) entry which is preliminary data.</text>
</comment>
<dbReference type="AlphaFoldDB" id="A0A0G0QML9"/>
<dbReference type="PROSITE" id="PS50142">
    <property type="entry name" value="RNASE_3_2"/>
    <property type="match status" value="1"/>
</dbReference>
<keyword evidence="6 15" id="KW-0698">rRNA processing</keyword>
<reference evidence="18 19" key="1">
    <citation type="journal article" date="2015" name="Nature">
        <title>rRNA introns, odd ribosomes, and small enigmatic genomes across a large radiation of phyla.</title>
        <authorList>
            <person name="Brown C.T."/>
            <person name="Hug L.A."/>
            <person name="Thomas B.C."/>
            <person name="Sharon I."/>
            <person name="Castelle C.J."/>
            <person name="Singh A."/>
            <person name="Wilkins M.J."/>
            <person name="Williams K.H."/>
            <person name="Banfield J.F."/>
        </authorList>
    </citation>
    <scope>NUCLEOTIDE SEQUENCE [LARGE SCALE GENOMIC DNA]</scope>
</reference>
<dbReference type="Gene3D" id="3.30.160.20">
    <property type="match status" value="1"/>
</dbReference>
<comment type="similarity">
    <text evidence="3">Belongs to the ribonuclease III family.</text>
</comment>
<evidence type="ECO:0000256" key="1">
    <source>
        <dbReference type="ARBA" id="ARBA00000109"/>
    </source>
</evidence>
<dbReference type="GO" id="GO:0042802">
    <property type="term" value="F:identical protein binding"/>
    <property type="evidence" value="ECO:0007669"/>
    <property type="project" value="UniProtKB-ARBA"/>
</dbReference>
<dbReference type="InterPro" id="IPR014720">
    <property type="entry name" value="dsRBD_dom"/>
</dbReference>
<gene>
    <name evidence="15" type="primary">rnc</name>
    <name evidence="18" type="ORF">UT77_C0012G0030</name>
</gene>
<feature type="binding site" evidence="15">
    <location>
        <position position="123"/>
    </location>
    <ligand>
        <name>Mg(2+)</name>
        <dbReference type="ChEBI" id="CHEBI:18420"/>
    </ligand>
</feature>
<dbReference type="GO" id="GO:0010468">
    <property type="term" value="P:regulation of gene expression"/>
    <property type="evidence" value="ECO:0007669"/>
    <property type="project" value="TreeGrafter"/>
</dbReference>
<keyword evidence="8 15" id="KW-0819">tRNA processing</keyword>
<name>A0A0G0QML9_9BACT</name>
<feature type="active site" evidence="15">
    <location>
        <position position="51"/>
    </location>
</feature>
<keyword evidence="13 15" id="KW-0460">Magnesium</keyword>
<evidence type="ECO:0000256" key="6">
    <source>
        <dbReference type="ARBA" id="ARBA00022552"/>
    </source>
</evidence>
<feature type="binding site" evidence="15">
    <location>
        <position position="47"/>
    </location>
    <ligand>
        <name>Mg(2+)</name>
        <dbReference type="ChEBI" id="CHEBI:18420"/>
    </ligand>
</feature>
<dbReference type="SMART" id="SM00535">
    <property type="entry name" value="RIBOc"/>
    <property type="match status" value="1"/>
</dbReference>
<dbReference type="PROSITE" id="PS00517">
    <property type="entry name" value="RNASE_3_1"/>
    <property type="match status" value="1"/>
</dbReference>
<comment type="catalytic activity">
    <reaction evidence="1 15">
        <text>Endonucleolytic cleavage to 5'-phosphomonoester.</text>
        <dbReference type="EC" id="3.1.26.3"/>
    </reaction>
</comment>
<dbReference type="PROSITE" id="PS50137">
    <property type="entry name" value="DS_RBD"/>
    <property type="match status" value="1"/>
</dbReference>
<evidence type="ECO:0000259" key="17">
    <source>
        <dbReference type="PROSITE" id="PS50142"/>
    </source>
</evidence>